<evidence type="ECO:0000256" key="1">
    <source>
        <dbReference type="ARBA" id="ARBA00004611"/>
    </source>
</evidence>
<keyword evidence="5" id="KW-0966">Cell projection</keyword>
<organism evidence="9 10">
    <name type="scientific">Catagonus wagneri</name>
    <name type="common">Chacoan peccary</name>
    <dbReference type="NCBI Taxonomy" id="51154"/>
    <lineage>
        <taxon>Eukaryota</taxon>
        <taxon>Metazoa</taxon>
        <taxon>Chordata</taxon>
        <taxon>Craniata</taxon>
        <taxon>Vertebrata</taxon>
        <taxon>Euteleostomi</taxon>
        <taxon>Mammalia</taxon>
        <taxon>Eutheria</taxon>
        <taxon>Laurasiatheria</taxon>
        <taxon>Artiodactyla</taxon>
        <taxon>Suina</taxon>
        <taxon>Tayassuidae</taxon>
        <taxon>Catagonus</taxon>
    </lineage>
</organism>
<dbReference type="AlphaFoldDB" id="A0A8C3WR45"/>
<evidence type="ECO:0000256" key="4">
    <source>
        <dbReference type="ARBA" id="ARBA00023212"/>
    </source>
</evidence>
<keyword evidence="10" id="KW-1185">Reference proteome</keyword>
<evidence type="ECO:0000259" key="8">
    <source>
        <dbReference type="Pfam" id="PF10629"/>
    </source>
</evidence>
<proteinExistence type="inferred from homology"/>
<keyword evidence="4" id="KW-0206">Cytoskeleton</keyword>
<evidence type="ECO:0000256" key="7">
    <source>
        <dbReference type="ARBA" id="ARBA00046435"/>
    </source>
</evidence>
<gene>
    <name evidence="9" type="primary">CIMIP2A</name>
</gene>
<dbReference type="InterPro" id="IPR018902">
    <property type="entry name" value="CMI2A-C-like_dom"/>
</dbReference>
<dbReference type="GO" id="GO:0036064">
    <property type="term" value="C:ciliary basal body"/>
    <property type="evidence" value="ECO:0007669"/>
    <property type="project" value="Ensembl"/>
</dbReference>
<evidence type="ECO:0000313" key="9">
    <source>
        <dbReference type="Ensembl" id="ENSCWAP00000018382.1"/>
    </source>
</evidence>
<dbReference type="GO" id="GO:0005634">
    <property type="term" value="C:nucleus"/>
    <property type="evidence" value="ECO:0007669"/>
    <property type="project" value="TreeGrafter"/>
</dbReference>
<dbReference type="Proteomes" id="UP000694540">
    <property type="component" value="Unplaced"/>
</dbReference>
<comment type="similarity">
    <text evidence="6">Belongs to the CIMIP2 family.</text>
</comment>
<dbReference type="InterPro" id="IPR052683">
    <property type="entry name" value="CIMIP2A"/>
</dbReference>
<reference evidence="9" key="1">
    <citation type="submission" date="2025-08" db="UniProtKB">
        <authorList>
            <consortium name="Ensembl"/>
        </authorList>
    </citation>
    <scope>IDENTIFICATION</scope>
</reference>
<dbReference type="Pfam" id="PF10629">
    <property type="entry name" value="CMI2B-like"/>
    <property type="match status" value="2"/>
</dbReference>
<evidence type="ECO:0000256" key="6">
    <source>
        <dbReference type="ARBA" id="ARBA00035661"/>
    </source>
</evidence>
<feature type="domain" description="Ciliary microtubule inner protein 2A-C-like" evidence="8">
    <location>
        <begin position="13"/>
        <end position="45"/>
    </location>
</feature>
<dbReference type="PANTHER" id="PTHR47299:SF1">
    <property type="entry name" value="PROTEIN FAM166A"/>
    <property type="match status" value="1"/>
</dbReference>
<dbReference type="GeneTree" id="ENSGT00730000111343"/>
<keyword evidence="2" id="KW-0963">Cytoplasm</keyword>
<dbReference type="PANTHER" id="PTHR47299">
    <property type="entry name" value="PROTEIN FAM166A"/>
    <property type="match status" value="1"/>
</dbReference>
<keyword evidence="3" id="KW-0969">Cilium</keyword>
<evidence type="ECO:0000256" key="5">
    <source>
        <dbReference type="ARBA" id="ARBA00023273"/>
    </source>
</evidence>
<evidence type="ECO:0000256" key="3">
    <source>
        <dbReference type="ARBA" id="ARBA00022846"/>
    </source>
</evidence>
<sequence length="320" mass="36148">MTATQRHNLFSPEPHYIPGYAGFYPQLRYQLGNTYGRATAQLLTDPSVRKRPCSVLAPTAEPKFIEDFSRSKPPLVPCRDLTEPCLPHYSGLKPYKNFQVLGRFPPQGADAQGPLEAEQVSRQAPWPAGFLPHAPYPPCPPGRKGDPRDLGHPGLRLALGEEGWKHTSPAHEAPGQNQLYHCRQDKYLPPGPQQETLDVDRLHRLPQLGRPDLIQRKAIPGYAGFIPRFAWVVGTNYRDGVTQAMDEFDRSQFLLRNPIYALGERLPRTHGPSNTVYSSQGLTPFYMGFIPSMQDNYGMTFGNSTRKAYRKELERREQTL</sequence>
<comment type="subunit">
    <text evidence="7">Microtubule inner protein component of sperm flagellar doublet microtubules.</text>
</comment>
<protein>
    <submittedName>
        <fullName evidence="9">Ciliary microtubule inner protein 2A</fullName>
    </submittedName>
</protein>
<reference evidence="9" key="2">
    <citation type="submission" date="2025-09" db="UniProtKB">
        <authorList>
            <consortium name="Ensembl"/>
        </authorList>
    </citation>
    <scope>IDENTIFICATION</scope>
</reference>
<dbReference type="GO" id="GO:0036126">
    <property type="term" value="C:sperm flagellum"/>
    <property type="evidence" value="ECO:0007669"/>
    <property type="project" value="Ensembl"/>
</dbReference>
<dbReference type="GO" id="GO:0030317">
    <property type="term" value="P:flagellated sperm motility"/>
    <property type="evidence" value="ECO:0007669"/>
    <property type="project" value="Ensembl"/>
</dbReference>
<dbReference type="Ensembl" id="ENSCWAT00000019946.1">
    <property type="protein sequence ID" value="ENSCWAP00000018382.1"/>
    <property type="gene ID" value="ENSCWAG00000014124.1"/>
</dbReference>
<evidence type="ECO:0000256" key="2">
    <source>
        <dbReference type="ARBA" id="ARBA00022490"/>
    </source>
</evidence>
<dbReference type="GO" id="GO:0160111">
    <property type="term" value="C:axonemal A tubule inner sheath"/>
    <property type="evidence" value="ECO:0007669"/>
    <property type="project" value="Ensembl"/>
</dbReference>
<keyword evidence="3" id="KW-0282">Flagellum</keyword>
<feature type="domain" description="Ciliary microtubule inner protein 2A-C-like" evidence="8">
    <location>
        <begin position="282"/>
        <end position="311"/>
    </location>
</feature>
<name>A0A8C3WR45_9CETA</name>
<evidence type="ECO:0000313" key="10">
    <source>
        <dbReference type="Proteomes" id="UP000694540"/>
    </source>
</evidence>
<accession>A0A8C3WR45</accession>
<comment type="subcellular location">
    <subcellularLocation>
        <location evidence="1">Cytoplasm</location>
        <location evidence="1">Cytoskeleton</location>
        <location evidence="1">Flagellum axoneme</location>
    </subcellularLocation>
</comment>